<evidence type="ECO:0000256" key="1">
    <source>
        <dbReference type="SAM" id="MobiDB-lite"/>
    </source>
</evidence>
<feature type="non-terminal residue" evidence="2">
    <location>
        <position position="1"/>
    </location>
</feature>
<feature type="compositionally biased region" description="Acidic residues" evidence="1">
    <location>
        <begin position="225"/>
        <end position="237"/>
    </location>
</feature>
<keyword evidence="3" id="KW-1185">Reference proteome</keyword>
<protein>
    <submittedName>
        <fullName evidence="2">Os08g0300333 protein</fullName>
    </submittedName>
</protein>
<dbReference type="InParanoid" id="A0A0P0XEQ1"/>
<dbReference type="PaxDb" id="39947-A0A0P0XEQ1"/>
<proteinExistence type="predicted"/>
<gene>
    <name evidence="2" type="ordered locus">Os08g0300333</name>
    <name evidence="2" type="ORF">OSNPB_080300333</name>
</gene>
<reference evidence="3" key="1">
    <citation type="journal article" date="2005" name="Nature">
        <title>The map-based sequence of the rice genome.</title>
        <authorList>
            <consortium name="International rice genome sequencing project (IRGSP)"/>
            <person name="Matsumoto T."/>
            <person name="Wu J."/>
            <person name="Kanamori H."/>
            <person name="Katayose Y."/>
            <person name="Fujisawa M."/>
            <person name="Namiki N."/>
            <person name="Mizuno H."/>
            <person name="Yamamoto K."/>
            <person name="Antonio B.A."/>
            <person name="Baba T."/>
            <person name="Sakata K."/>
            <person name="Nagamura Y."/>
            <person name="Aoki H."/>
            <person name="Arikawa K."/>
            <person name="Arita K."/>
            <person name="Bito T."/>
            <person name="Chiden Y."/>
            <person name="Fujitsuka N."/>
            <person name="Fukunaka R."/>
            <person name="Hamada M."/>
            <person name="Harada C."/>
            <person name="Hayashi A."/>
            <person name="Hijishita S."/>
            <person name="Honda M."/>
            <person name="Hosokawa S."/>
            <person name="Ichikawa Y."/>
            <person name="Idonuma A."/>
            <person name="Iijima M."/>
            <person name="Ikeda M."/>
            <person name="Ikeno M."/>
            <person name="Ito K."/>
            <person name="Ito S."/>
            <person name="Ito T."/>
            <person name="Ito Y."/>
            <person name="Ito Y."/>
            <person name="Iwabuchi A."/>
            <person name="Kamiya K."/>
            <person name="Karasawa W."/>
            <person name="Kurita K."/>
            <person name="Katagiri S."/>
            <person name="Kikuta A."/>
            <person name="Kobayashi H."/>
            <person name="Kobayashi N."/>
            <person name="Machita K."/>
            <person name="Maehara T."/>
            <person name="Masukawa M."/>
            <person name="Mizubayashi T."/>
            <person name="Mukai Y."/>
            <person name="Nagasaki H."/>
            <person name="Nagata Y."/>
            <person name="Naito S."/>
            <person name="Nakashima M."/>
            <person name="Nakama Y."/>
            <person name="Nakamichi Y."/>
            <person name="Nakamura M."/>
            <person name="Meguro A."/>
            <person name="Negishi M."/>
            <person name="Ohta I."/>
            <person name="Ohta T."/>
            <person name="Okamoto M."/>
            <person name="Ono N."/>
            <person name="Saji S."/>
            <person name="Sakaguchi M."/>
            <person name="Sakai K."/>
            <person name="Shibata M."/>
            <person name="Shimokawa T."/>
            <person name="Song J."/>
            <person name="Takazaki Y."/>
            <person name="Terasawa K."/>
            <person name="Tsugane M."/>
            <person name="Tsuji K."/>
            <person name="Ueda S."/>
            <person name="Waki K."/>
            <person name="Yamagata H."/>
            <person name="Yamamoto M."/>
            <person name="Yamamoto S."/>
            <person name="Yamane H."/>
            <person name="Yoshiki S."/>
            <person name="Yoshihara R."/>
            <person name="Yukawa K."/>
            <person name="Zhong H."/>
            <person name="Yano M."/>
            <person name="Yuan Q."/>
            <person name="Ouyang S."/>
            <person name="Liu J."/>
            <person name="Jones K.M."/>
            <person name="Gansberger K."/>
            <person name="Moffat K."/>
            <person name="Hill J."/>
            <person name="Bera J."/>
            <person name="Fadrosh D."/>
            <person name="Jin S."/>
            <person name="Johri S."/>
            <person name="Kim M."/>
            <person name="Overton L."/>
            <person name="Reardon M."/>
            <person name="Tsitrin T."/>
            <person name="Vuong H."/>
            <person name="Weaver B."/>
            <person name="Ciecko A."/>
            <person name="Tallon L."/>
            <person name="Jackson J."/>
            <person name="Pai G."/>
            <person name="Aken S.V."/>
            <person name="Utterback T."/>
            <person name="Reidmuller S."/>
            <person name="Feldblyum T."/>
            <person name="Hsiao J."/>
            <person name="Zismann V."/>
            <person name="Iobst S."/>
            <person name="de Vazeille A.R."/>
            <person name="Buell C.R."/>
            <person name="Ying K."/>
            <person name="Li Y."/>
            <person name="Lu T."/>
            <person name="Huang Y."/>
            <person name="Zhao Q."/>
            <person name="Feng Q."/>
            <person name="Zhang L."/>
            <person name="Zhu J."/>
            <person name="Weng Q."/>
            <person name="Mu J."/>
            <person name="Lu Y."/>
            <person name="Fan D."/>
            <person name="Liu Y."/>
            <person name="Guan J."/>
            <person name="Zhang Y."/>
            <person name="Yu S."/>
            <person name="Liu X."/>
            <person name="Zhang Y."/>
            <person name="Hong G."/>
            <person name="Han B."/>
            <person name="Choisne N."/>
            <person name="Demange N."/>
            <person name="Orjeda G."/>
            <person name="Samain S."/>
            <person name="Cattolico L."/>
            <person name="Pelletier E."/>
            <person name="Couloux A."/>
            <person name="Segurens B."/>
            <person name="Wincker P."/>
            <person name="D'Hont A."/>
            <person name="Scarpelli C."/>
            <person name="Weissenbach J."/>
            <person name="Salanoubat M."/>
            <person name="Quetier F."/>
            <person name="Yu Y."/>
            <person name="Kim H.R."/>
            <person name="Rambo T."/>
            <person name="Currie J."/>
            <person name="Collura K."/>
            <person name="Luo M."/>
            <person name="Yang T."/>
            <person name="Ammiraju J.S.S."/>
            <person name="Engler F."/>
            <person name="Soderlund C."/>
            <person name="Wing R.A."/>
            <person name="Palmer L.E."/>
            <person name="de la Bastide M."/>
            <person name="Spiegel L."/>
            <person name="Nascimento L."/>
            <person name="Zutavern T."/>
            <person name="O'Shaughnessy A."/>
            <person name="Dike S."/>
            <person name="Dedhia N."/>
            <person name="Preston R."/>
            <person name="Balija V."/>
            <person name="McCombie W.R."/>
            <person name="Chow T."/>
            <person name="Chen H."/>
            <person name="Chung M."/>
            <person name="Chen C."/>
            <person name="Shaw J."/>
            <person name="Wu H."/>
            <person name="Hsiao K."/>
            <person name="Chao Y."/>
            <person name="Chu M."/>
            <person name="Cheng C."/>
            <person name="Hour A."/>
            <person name="Lee P."/>
            <person name="Lin S."/>
            <person name="Lin Y."/>
            <person name="Liou J."/>
            <person name="Liu S."/>
            <person name="Hsing Y."/>
            <person name="Raghuvanshi S."/>
            <person name="Mohanty A."/>
            <person name="Bharti A.K."/>
            <person name="Gaur A."/>
            <person name="Gupta V."/>
            <person name="Kumar D."/>
            <person name="Ravi V."/>
            <person name="Vij S."/>
            <person name="Kapur A."/>
            <person name="Khurana P."/>
            <person name="Khurana P."/>
            <person name="Khurana J.P."/>
            <person name="Tyagi A.K."/>
            <person name="Gaikwad K."/>
            <person name="Singh A."/>
            <person name="Dalal V."/>
            <person name="Srivastava S."/>
            <person name="Dixit A."/>
            <person name="Pal A.K."/>
            <person name="Ghazi I.A."/>
            <person name="Yadav M."/>
            <person name="Pandit A."/>
            <person name="Bhargava A."/>
            <person name="Sureshbabu K."/>
            <person name="Batra K."/>
            <person name="Sharma T.R."/>
            <person name="Mohapatra T."/>
            <person name="Singh N.K."/>
            <person name="Messing J."/>
            <person name="Nelson A.B."/>
            <person name="Fuks G."/>
            <person name="Kavchok S."/>
            <person name="Keizer G."/>
            <person name="Linton E."/>
            <person name="Llaca V."/>
            <person name="Song R."/>
            <person name="Tanyolac B."/>
            <person name="Young S."/>
            <person name="Ho-Il K."/>
            <person name="Hahn J.H."/>
            <person name="Sangsakoo G."/>
            <person name="Vanavichit A."/>
            <person name="de Mattos Luiz.A.T."/>
            <person name="Zimmer P.D."/>
            <person name="Malone G."/>
            <person name="Dellagostin O."/>
            <person name="de Oliveira A.C."/>
            <person name="Bevan M."/>
            <person name="Bancroft I."/>
            <person name="Minx P."/>
            <person name="Cordum H."/>
            <person name="Wilson R."/>
            <person name="Cheng Z."/>
            <person name="Jin W."/>
            <person name="Jiang J."/>
            <person name="Leong S.A."/>
            <person name="Iwama H."/>
            <person name="Gojobori T."/>
            <person name="Itoh T."/>
            <person name="Niimura Y."/>
            <person name="Fujii Y."/>
            <person name="Habara T."/>
            <person name="Sakai H."/>
            <person name="Sato Y."/>
            <person name="Wilson G."/>
            <person name="Kumar K."/>
            <person name="McCouch S."/>
            <person name="Juretic N."/>
            <person name="Hoen D."/>
            <person name="Wright S."/>
            <person name="Bruskiewich R."/>
            <person name="Bureau T."/>
            <person name="Miyao A."/>
            <person name="Hirochika H."/>
            <person name="Nishikawa T."/>
            <person name="Kadowaki K."/>
            <person name="Sugiura M."/>
            <person name="Burr B."/>
            <person name="Sasaki T."/>
        </authorList>
    </citation>
    <scope>NUCLEOTIDE SEQUENCE [LARGE SCALE GENOMIC DNA]</scope>
    <source>
        <strain evidence="3">cv. Nipponbare</strain>
    </source>
</reference>
<feature type="region of interest" description="Disordered" evidence="1">
    <location>
        <begin position="178"/>
        <end position="237"/>
    </location>
</feature>
<dbReference type="Proteomes" id="UP000059680">
    <property type="component" value="Chromosome 8"/>
</dbReference>
<evidence type="ECO:0000313" key="2">
    <source>
        <dbReference type="EMBL" id="BAT04807.1"/>
    </source>
</evidence>
<name>A0A0P0XEQ1_ORYSJ</name>
<accession>A0A0P0XEQ1</accession>
<reference evidence="2 3" key="2">
    <citation type="journal article" date="2013" name="Plant Cell Physiol.">
        <title>Rice Annotation Project Database (RAP-DB): an integrative and interactive database for rice genomics.</title>
        <authorList>
            <person name="Sakai H."/>
            <person name="Lee S.S."/>
            <person name="Tanaka T."/>
            <person name="Numa H."/>
            <person name="Kim J."/>
            <person name="Kawahara Y."/>
            <person name="Wakimoto H."/>
            <person name="Yang C.C."/>
            <person name="Iwamoto M."/>
            <person name="Abe T."/>
            <person name="Yamada Y."/>
            <person name="Muto A."/>
            <person name="Inokuchi H."/>
            <person name="Ikemura T."/>
            <person name="Matsumoto T."/>
            <person name="Sasaki T."/>
            <person name="Itoh T."/>
        </authorList>
    </citation>
    <scope>NUCLEOTIDE SEQUENCE [LARGE SCALE GENOMIC DNA]</scope>
    <source>
        <strain evidence="3">cv. Nipponbare</strain>
    </source>
</reference>
<dbReference type="AlphaFoldDB" id="A0A0P0XEQ1"/>
<dbReference type="Gramene" id="Os08t0300333-00">
    <property type="protein sequence ID" value="Os08t0300333-00"/>
    <property type="gene ID" value="Os08g0300333"/>
</dbReference>
<sequence>GLGHDEEVSQADLAEEDERLGQRHGLHHRVRRRVGEGVQVDVHLHLLRRQLHVGDGVLLPGPALVEVLRLEPPGHVVLGAPHRRRQELPLLEQYQQVRAQHEAVQHRCRREGRLVDHRERVVPRGPERVHDVAHLLDAVEAPQRPGHHVADGELPHVRLGVAVEVREALEIEDEVVDAGVEGVGDGLGDEQHEHDEREEEQVVGELQDDDAHGHRHPERAAEEGGGAEDGDEAVVES</sequence>
<reference evidence="2 3" key="3">
    <citation type="journal article" date="2013" name="Rice">
        <title>Improvement of the Oryza sativa Nipponbare reference genome using next generation sequence and optical map data.</title>
        <authorList>
            <person name="Kawahara Y."/>
            <person name="de la Bastide M."/>
            <person name="Hamilton J.P."/>
            <person name="Kanamori H."/>
            <person name="McCombie W.R."/>
            <person name="Ouyang S."/>
            <person name="Schwartz D.C."/>
            <person name="Tanaka T."/>
            <person name="Wu J."/>
            <person name="Zhou S."/>
            <person name="Childs K.L."/>
            <person name="Davidson R.M."/>
            <person name="Lin H."/>
            <person name="Quesada-Ocampo L."/>
            <person name="Vaillancourt B."/>
            <person name="Sakai H."/>
            <person name="Lee S.S."/>
            <person name="Kim J."/>
            <person name="Numa H."/>
            <person name="Itoh T."/>
            <person name="Buell C.R."/>
            <person name="Matsumoto T."/>
        </authorList>
    </citation>
    <scope>NUCLEOTIDE SEQUENCE [LARGE SCALE GENOMIC DNA]</scope>
    <source>
        <strain evidence="3">cv. Nipponbare</strain>
    </source>
</reference>
<dbReference type="EMBL" id="AP014964">
    <property type="protein sequence ID" value="BAT04807.1"/>
    <property type="molecule type" value="Genomic_DNA"/>
</dbReference>
<feature type="compositionally biased region" description="Acidic residues" evidence="1">
    <location>
        <begin position="196"/>
        <end position="208"/>
    </location>
</feature>
<evidence type="ECO:0000313" key="3">
    <source>
        <dbReference type="Proteomes" id="UP000059680"/>
    </source>
</evidence>
<organism evidence="2 3">
    <name type="scientific">Oryza sativa subsp. japonica</name>
    <name type="common">Rice</name>
    <dbReference type="NCBI Taxonomy" id="39947"/>
    <lineage>
        <taxon>Eukaryota</taxon>
        <taxon>Viridiplantae</taxon>
        <taxon>Streptophyta</taxon>
        <taxon>Embryophyta</taxon>
        <taxon>Tracheophyta</taxon>
        <taxon>Spermatophyta</taxon>
        <taxon>Magnoliopsida</taxon>
        <taxon>Liliopsida</taxon>
        <taxon>Poales</taxon>
        <taxon>Poaceae</taxon>
        <taxon>BOP clade</taxon>
        <taxon>Oryzoideae</taxon>
        <taxon>Oryzeae</taxon>
        <taxon>Oryzinae</taxon>
        <taxon>Oryza</taxon>
        <taxon>Oryza sativa</taxon>
    </lineage>
</organism>
<feature type="region of interest" description="Disordered" evidence="1">
    <location>
        <begin position="1"/>
        <end position="24"/>
    </location>
</feature>